<dbReference type="Proteomes" id="UP001054889">
    <property type="component" value="Unassembled WGS sequence"/>
</dbReference>
<accession>A0AAV5CZQ7</accession>
<feature type="compositionally biased region" description="Basic and acidic residues" evidence="1">
    <location>
        <begin position="76"/>
        <end position="87"/>
    </location>
</feature>
<reference evidence="2" key="1">
    <citation type="journal article" date="2018" name="DNA Res.">
        <title>Multiple hybrid de novo genome assembly of finger millet, an orphan allotetraploid crop.</title>
        <authorList>
            <person name="Hatakeyama M."/>
            <person name="Aluri S."/>
            <person name="Balachadran M.T."/>
            <person name="Sivarajan S.R."/>
            <person name="Patrignani A."/>
            <person name="Gruter S."/>
            <person name="Poveda L."/>
            <person name="Shimizu-Inatsugi R."/>
            <person name="Baeten J."/>
            <person name="Francoijs K.J."/>
            <person name="Nataraja K.N."/>
            <person name="Reddy Y.A.N."/>
            <person name="Phadnis S."/>
            <person name="Ravikumar R.L."/>
            <person name="Schlapbach R."/>
            <person name="Sreeman S.M."/>
            <person name="Shimizu K.K."/>
        </authorList>
    </citation>
    <scope>NUCLEOTIDE SEQUENCE</scope>
</reference>
<evidence type="ECO:0000256" key="1">
    <source>
        <dbReference type="SAM" id="MobiDB-lite"/>
    </source>
</evidence>
<comment type="caution">
    <text evidence="2">The sequence shown here is derived from an EMBL/GenBank/DDBJ whole genome shotgun (WGS) entry which is preliminary data.</text>
</comment>
<reference evidence="2" key="2">
    <citation type="submission" date="2021-12" db="EMBL/GenBank/DDBJ databases">
        <title>Resequencing data analysis of finger millet.</title>
        <authorList>
            <person name="Hatakeyama M."/>
            <person name="Aluri S."/>
            <person name="Balachadran M.T."/>
            <person name="Sivarajan S.R."/>
            <person name="Poveda L."/>
            <person name="Shimizu-Inatsugi R."/>
            <person name="Schlapbach R."/>
            <person name="Sreeman S.M."/>
            <person name="Shimizu K.K."/>
        </authorList>
    </citation>
    <scope>NUCLEOTIDE SEQUENCE</scope>
</reference>
<evidence type="ECO:0000313" key="2">
    <source>
        <dbReference type="EMBL" id="GJN03368.1"/>
    </source>
</evidence>
<name>A0AAV5CZQ7_ELECO</name>
<feature type="region of interest" description="Disordered" evidence="1">
    <location>
        <begin position="56"/>
        <end position="93"/>
    </location>
</feature>
<keyword evidence="3" id="KW-1185">Reference proteome</keyword>
<dbReference type="AlphaFoldDB" id="A0AAV5CZQ7"/>
<organism evidence="2 3">
    <name type="scientific">Eleusine coracana subsp. coracana</name>
    <dbReference type="NCBI Taxonomy" id="191504"/>
    <lineage>
        <taxon>Eukaryota</taxon>
        <taxon>Viridiplantae</taxon>
        <taxon>Streptophyta</taxon>
        <taxon>Embryophyta</taxon>
        <taxon>Tracheophyta</taxon>
        <taxon>Spermatophyta</taxon>
        <taxon>Magnoliopsida</taxon>
        <taxon>Liliopsida</taxon>
        <taxon>Poales</taxon>
        <taxon>Poaceae</taxon>
        <taxon>PACMAD clade</taxon>
        <taxon>Chloridoideae</taxon>
        <taxon>Cynodonteae</taxon>
        <taxon>Eleusininae</taxon>
        <taxon>Eleusine</taxon>
    </lineage>
</organism>
<proteinExistence type="predicted"/>
<gene>
    <name evidence="2" type="primary">ga20805</name>
    <name evidence="2" type="ORF">PR202_ga20805</name>
</gene>
<sequence length="93" mass="9953">MRQARPTLQAAPAASLPKRPTVSCIDLNTTEVLICALQLLTHGASKQQNVVLVEQFSRSRSRSSRSSSWCGVDGGGQRRSEETEEVRGGGAGQ</sequence>
<protein>
    <submittedName>
        <fullName evidence="2">Uncharacterized protein</fullName>
    </submittedName>
</protein>
<dbReference type="EMBL" id="BQKI01000010">
    <property type="protein sequence ID" value="GJN03368.1"/>
    <property type="molecule type" value="Genomic_DNA"/>
</dbReference>
<evidence type="ECO:0000313" key="3">
    <source>
        <dbReference type="Proteomes" id="UP001054889"/>
    </source>
</evidence>